<proteinExistence type="predicted"/>
<dbReference type="InterPro" id="IPR001810">
    <property type="entry name" value="F-box_dom"/>
</dbReference>
<dbReference type="Pfam" id="PF00646">
    <property type="entry name" value="F-box"/>
    <property type="match status" value="1"/>
</dbReference>
<dbReference type="InterPro" id="IPR036047">
    <property type="entry name" value="F-box-like_dom_sf"/>
</dbReference>
<evidence type="ECO:0000313" key="2">
    <source>
        <dbReference type="EMBL" id="OEL17496.1"/>
    </source>
</evidence>
<comment type="caution">
    <text evidence="2">The sequence shown here is derived from an EMBL/GenBank/DDBJ whole genome shotgun (WGS) entry which is preliminary data.</text>
</comment>
<protein>
    <recommendedName>
        <fullName evidence="1">F-box domain-containing protein</fullName>
    </recommendedName>
</protein>
<gene>
    <name evidence="2" type="ORF">BAE44_0021485</name>
</gene>
<accession>A0A1E5UX71</accession>
<dbReference type="EMBL" id="LWDX02059813">
    <property type="protein sequence ID" value="OEL17496.1"/>
    <property type="molecule type" value="Genomic_DNA"/>
</dbReference>
<dbReference type="OrthoDB" id="695956at2759"/>
<organism evidence="2 3">
    <name type="scientific">Dichanthelium oligosanthes</name>
    <dbReference type="NCBI Taxonomy" id="888268"/>
    <lineage>
        <taxon>Eukaryota</taxon>
        <taxon>Viridiplantae</taxon>
        <taxon>Streptophyta</taxon>
        <taxon>Embryophyta</taxon>
        <taxon>Tracheophyta</taxon>
        <taxon>Spermatophyta</taxon>
        <taxon>Magnoliopsida</taxon>
        <taxon>Liliopsida</taxon>
        <taxon>Poales</taxon>
        <taxon>Poaceae</taxon>
        <taxon>PACMAD clade</taxon>
        <taxon>Panicoideae</taxon>
        <taxon>Panicodae</taxon>
        <taxon>Paniceae</taxon>
        <taxon>Dichantheliinae</taxon>
        <taxon>Dichanthelium</taxon>
    </lineage>
</organism>
<sequence length="96" mass="11195">LLSGLCDDVLVNILSLVLDASDAVRTGVLSRRWRRLWARVPVLRFTPWPPYRICRPYWPDDITERNERFIAFTSNVLALRAQQSRDAAIEHLEISF</sequence>
<feature type="non-terminal residue" evidence="2">
    <location>
        <position position="96"/>
    </location>
</feature>
<feature type="non-terminal residue" evidence="2">
    <location>
        <position position="1"/>
    </location>
</feature>
<dbReference type="Proteomes" id="UP000095767">
    <property type="component" value="Unassembled WGS sequence"/>
</dbReference>
<keyword evidence="3" id="KW-1185">Reference proteome</keyword>
<dbReference type="AlphaFoldDB" id="A0A1E5UX71"/>
<name>A0A1E5UX71_9POAL</name>
<reference evidence="2 3" key="1">
    <citation type="submission" date="2016-09" db="EMBL/GenBank/DDBJ databases">
        <title>The draft genome of Dichanthelium oligosanthes: A C3 panicoid grass species.</title>
        <authorList>
            <person name="Studer A.J."/>
            <person name="Schnable J.C."/>
            <person name="Brutnell T.P."/>
        </authorList>
    </citation>
    <scope>NUCLEOTIDE SEQUENCE [LARGE SCALE GENOMIC DNA]</scope>
    <source>
        <strain evidence="3">cv. Kellogg 1175</strain>
        <tissue evidence="2">Leaf</tissue>
    </source>
</reference>
<evidence type="ECO:0000313" key="3">
    <source>
        <dbReference type="Proteomes" id="UP000095767"/>
    </source>
</evidence>
<dbReference type="PANTHER" id="PTHR34223:SF51">
    <property type="entry name" value="OS06G0556300 PROTEIN"/>
    <property type="match status" value="1"/>
</dbReference>
<dbReference type="PANTHER" id="PTHR34223">
    <property type="entry name" value="OS11G0201299 PROTEIN"/>
    <property type="match status" value="1"/>
</dbReference>
<dbReference type="SUPFAM" id="SSF81383">
    <property type="entry name" value="F-box domain"/>
    <property type="match status" value="1"/>
</dbReference>
<feature type="domain" description="F-box" evidence="1">
    <location>
        <begin position="2"/>
        <end position="43"/>
    </location>
</feature>
<evidence type="ECO:0000259" key="1">
    <source>
        <dbReference type="Pfam" id="PF00646"/>
    </source>
</evidence>
<dbReference type="InterPro" id="IPR053197">
    <property type="entry name" value="F-box_SCFL_complex_component"/>
</dbReference>